<proteinExistence type="predicted"/>
<reference evidence="1" key="1">
    <citation type="submission" date="2022-10" db="EMBL/GenBank/DDBJ databases">
        <title>Rhodococcus sp.75.</title>
        <authorList>
            <person name="Sun M."/>
        </authorList>
    </citation>
    <scope>NUCLEOTIDE SEQUENCE</scope>
    <source>
        <strain evidence="1">75</strain>
    </source>
</reference>
<evidence type="ECO:0000313" key="1">
    <source>
        <dbReference type="EMBL" id="UZJ23694.1"/>
    </source>
</evidence>
<evidence type="ECO:0000313" key="2">
    <source>
        <dbReference type="Proteomes" id="UP001164965"/>
    </source>
</evidence>
<protein>
    <submittedName>
        <fullName evidence="1">Uncharacterized protein</fullName>
    </submittedName>
</protein>
<dbReference type="Proteomes" id="UP001164965">
    <property type="component" value="Chromosome"/>
</dbReference>
<keyword evidence="2" id="KW-1185">Reference proteome</keyword>
<name>A0ABY6NWC2_9NOCA</name>
<accession>A0ABY6NWC2</accession>
<dbReference type="EMBL" id="CP110615">
    <property type="protein sequence ID" value="UZJ23694.1"/>
    <property type="molecule type" value="Genomic_DNA"/>
</dbReference>
<gene>
    <name evidence="1" type="ORF">RHODO2019_10790</name>
</gene>
<sequence length="208" mass="23248">MSDTAETIYSEDSRFRARLVYDDDPMSPRDGDTGVWLYTVEFDGRVGEYVYDSLDRDEDLSSTLGGAVGRGMDRDSLPRYLWLVEGRRALTMSSPHRSGPDLLWVEDDARLAEVTQYPTTLAERDAYLVAVAGEYRSWAEGDVYGIVVEHATTWDDDVDEPSDYVEVESCWGFIGLPYALVEARDMLAGAVEDDVAPRFGQLTFASAV</sequence>
<dbReference type="RefSeq" id="WP_265381802.1">
    <property type="nucleotide sequence ID" value="NZ_CP110615.1"/>
</dbReference>
<organism evidence="1 2">
    <name type="scientific">Rhodococcus antarcticus</name>
    <dbReference type="NCBI Taxonomy" id="2987751"/>
    <lineage>
        <taxon>Bacteria</taxon>
        <taxon>Bacillati</taxon>
        <taxon>Actinomycetota</taxon>
        <taxon>Actinomycetes</taxon>
        <taxon>Mycobacteriales</taxon>
        <taxon>Nocardiaceae</taxon>
        <taxon>Rhodococcus</taxon>
    </lineage>
</organism>